<sequence length="140" mass="15354">MSDNEIDDIDPVTGFRAPITDPWKGFRGVCAGTLVLEAIVVFLALPVVGTVGGGVTWVSGTYIVVLGLLMIVGSGLQRRPWAMQFNVALQVFVILGFFAHPSITAIGVMFAVVWAYLIYLRRDIRRRITQGLLAGQRDFE</sequence>
<dbReference type="Pfam" id="PF14017">
    <property type="entry name" value="DUF4233"/>
    <property type="match status" value="1"/>
</dbReference>
<gene>
    <name evidence="2" type="ORF">GCM10007304_15620</name>
</gene>
<dbReference type="RefSeq" id="WP_188544267.1">
    <property type="nucleotide sequence ID" value="NZ_BMCU01000002.1"/>
</dbReference>
<feature type="transmembrane region" description="Helical" evidence="1">
    <location>
        <begin position="88"/>
        <end position="119"/>
    </location>
</feature>
<reference evidence="2" key="1">
    <citation type="journal article" date="2014" name="Int. J. Syst. Evol. Microbiol.">
        <title>Complete genome sequence of Corynebacterium casei LMG S-19264T (=DSM 44701T), isolated from a smear-ripened cheese.</title>
        <authorList>
            <consortium name="US DOE Joint Genome Institute (JGI-PGF)"/>
            <person name="Walter F."/>
            <person name="Albersmeier A."/>
            <person name="Kalinowski J."/>
            <person name="Ruckert C."/>
        </authorList>
    </citation>
    <scope>NUCLEOTIDE SEQUENCE</scope>
    <source>
        <strain evidence="2">CCM 7905</strain>
    </source>
</reference>
<evidence type="ECO:0000313" key="2">
    <source>
        <dbReference type="EMBL" id="GGG02510.1"/>
    </source>
</evidence>
<keyword evidence="1" id="KW-1133">Transmembrane helix</keyword>
<feature type="transmembrane region" description="Helical" evidence="1">
    <location>
        <begin position="26"/>
        <end position="48"/>
    </location>
</feature>
<dbReference type="Proteomes" id="UP000654257">
    <property type="component" value="Unassembled WGS sequence"/>
</dbReference>
<keyword evidence="1" id="KW-0472">Membrane</keyword>
<comment type="caution">
    <text evidence="2">The sequence shown here is derived from an EMBL/GenBank/DDBJ whole genome shotgun (WGS) entry which is preliminary data.</text>
</comment>
<protein>
    <submittedName>
        <fullName evidence="2">Membrane protein</fullName>
    </submittedName>
</protein>
<name>A0A917CYS4_9NOCA</name>
<keyword evidence="1" id="KW-0812">Transmembrane</keyword>
<evidence type="ECO:0000256" key="1">
    <source>
        <dbReference type="SAM" id="Phobius"/>
    </source>
</evidence>
<accession>A0A917CYS4</accession>
<feature type="transmembrane region" description="Helical" evidence="1">
    <location>
        <begin position="55"/>
        <end position="76"/>
    </location>
</feature>
<evidence type="ECO:0000313" key="3">
    <source>
        <dbReference type="Proteomes" id="UP000654257"/>
    </source>
</evidence>
<proteinExistence type="predicted"/>
<keyword evidence="3" id="KW-1185">Reference proteome</keyword>
<dbReference type="EMBL" id="BMCU01000002">
    <property type="protein sequence ID" value="GGG02510.1"/>
    <property type="molecule type" value="Genomic_DNA"/>
</dbReference>
<reference evidence="2" key="2">
    <citation type="submission" date="2020-09" db="EMBL/GenBank/DDBJ databases">
        <authorList>
            <person name="Sun Q."/>
            <person name="Sedlacek I."/>
        </authorList>
    </citation>
    <scope>NUCLEOTIDE SEQUENCE</scope>
    <source>
        <strain evidence="2">CCM 7905</strain>
    </source>
</reference>
<dbReference type="InterPro" id="IPR025327">
    <property type="entry name" value="DUF4233"/>
</dbReference>
<dbReference type="AlphaFoldDB" id="A0A917CYS4"/>
<organism evidence="2 3">
    <name type="scientific">Rhodococcoides trifolii</name>
    <dbReference type="NCBI Taxonomy" id="908250"/>
    <lineage>
        <taxon>Bacteria</taxon>
        <taxon>Bacillati</taxon>
        <taxon>Actinomycetota</taxon>
        <taxon>Actinomycetes</taxon>
        <taxon>Mycobacteriales</taxon>
        <taxon>Nocardiaceae</taxon>
        <taxon>Rhodococcoides</taxon>
    </lineage>
</organism>